<evidence type="ECO:0000256" key="6">
    <source>
        <dbReference type="ARBA" id="ARBA00041902"/>
    </source>
</evidence>
<name>G0R5Z3_ICHMU</name>
<gene>
    <name evidence="9" type="ORF">IMG5_201400</name>
</gene>
<evidence type="ECO:0000256" key="2">
    <source>
        <dbReference type="ARBA" id="ARBA00022741"/>
    </source>
</evidence>
<dbReference type="RefSeq" id="XP_004024001.1">
    <property type="nucleotide sequence ID" value="XM_004023952.1"/>
</dbReference>
<dbReference type="GeneID" id="14903177"/>
<evidence type="ECO:0000259" key="8">
    <source>
        <dbReference type="PROSITE" id="PS50011"/>
    </source>
</evidence>
<accession>G0R5Z3</accession>
<dbReference type="STRING" id="857967.G0R5Z3"/>
<keyword evidence="3" id="KW-0067">ATP-binding</keyword>
<evidence type="ECO:0000313" key="9">
    <source>
        <dbReference type="EMBL" id="EGR27117.1"/>
    </source>
</evidence>
<organism evidence="9 10">
    <name type="scientific">Ichthyophthirius multifiliis</name>
    <name type="common">White spot disease agent</name>
    <name type="synonym">Ich</name>
    <dbReference type="NCBI Taxonomy" id="5932"/>
    <lineage>
        <taxon>Eukaryota</taxon>
        <taxon>Sar</taxon>
        <taxon>Alveolata</taxon>
        <taxon>Ciliophora</taxon>
        <taxon>Intramacronucleata</taxon>
        <taxon>Oligohymenophorea</taxon>
        <taxon>Hymenostomatida</taxon>
        <taxon>Ophryoglenina</taxon>
        <taxon>Ichthyophthirius</taxon>
    </lineage>
</organism>
<dbReference type="Gene3D" id="3.30.200.20">
    <property type="entry name" value="Phosphorylase Kinase, domain 1"/>
    <property type="match status" value="1"/>
</dbReference>
<dbReference type="Gene3D" id="1.10.510.10">
    <property type="entry name" value="Transferase(Phosphotransferase) domain 1"/>
    <property type="match status" value="1"/>
</dbReference>
<keyword evidence="9" id="KW-0808">Transferase</keyword>
<protein>
    <recommendedName>
        <fullName evidence="5">Cyclin-dependent kinase 2 homolog</fullName>
    </recommendedName>
    <alternativeName>
        <fullName evidence="6">Cell division control protein 2 homolog</fullName>
    </alternativeName>
    <alternativeName>
        <fullName evidence="7">cdc2-related kinase 2</fullName>
    </alternativeName>
</protein>
<evidence type="ECO:0000256" key="1">
    <source>
        <dbReference type="ARBA" id="ARBA00006485"/>
    </source>
</evidence>
<dbReference type="PROSITE" id="PS00108">
    <property type="entry name" value="PROTEIN_KINASE_ST"/>
    <property type="match status" value="1"/>
</dbReference>
<evidence type="ECO:0000256" key="3">
    <source>
        <dbReference type="ARBA" id="ARBA00022840"/>
    </source>
</evidence>
<dbReference type="AlphaFoldDB" id="G0R5Z3"/>
<dbReference type="InterPro" id="IPR050108">
    <property type="entry name" value="CDK"/>
</dbReference>
<dbReference type="InterPro" id="IPR011009">
    <property type="entry name" value="Kinase-like_dom_sf"/>
</dbReference>
<dbReference type="EMBL" id="GL984387">
    <property type="protein sequence ID" value="EGR27117.1"/>
    <property type="molecule type" value="Genomic_DNA"/>
</dbReference>
<dbReference type="InterPro" id="IPR000719">
    <property type="entry name" value="Prot_kinase_dom"/>
</dbReference>
<comment type="subunit">
    <text evidence="4">May form a complex composed of at least the catalytic subunit CRK2 and a cyclin.</text>
</comment>
<feature type="domain" description="Protein kinase" evidence="8">
    <location>
        <begin position="1"/>
        <end position="264"/>
    </location>
</feature>
<keyword evidence="10" id="KW-1185">Reference proteome</keyword>
<dbReference type="GO" id="GO:0005634">
    <property type="term" value="C:nucleus"/>
    <property type="evidence" value="ECO:0007669"/>
    <property type="project" value="TreeGrafter"/>
</dbReference>
<dbReference type="SUPFAM" id="SSF56112">
    <property type="entry name" value="Protein kinase-like (PK-like)"/>
    <property type="match status" value="1"/>
</dbReference>
<dbReference type="GO" id="GO:0004674">
    <property type="term" value="F:protein serine/threonine kinase activity"/>
    <property type="evidence" value="ECO:0007669"/>
    <property type="project" value="TreeGrafter"/>
</dbReference>
<keyword evidence="2" id="KW-0547">Nucleotide-binding</keyword>
<dbReference type="PROSITE" id="PS50011">
    <property type="entry name" value="PROTEIN_KINASE_DOM"/>
    <property type="match status" value="1"/>
</dbReference>
<dbReference type="GO" id="GO:0005524">
    <property type="term" value="F:ATP binding"/>
    <property type="evidence" value="ECO:0007669"/>
    <property type="project" value="UniProtKB-KW"/>
</dbReference>
<evidence type="ECO:0000256" key="4">
    <source>
        <dbReference type="ARBA" id="ARBA00038543"/>
    </source>
</evidence>
<proteinExistence type="inferred from homology"/>
<dbReference type="InterPro" id="IPR008271">
    <property type="entry name" value="Ser/Thr_kinase_AS"/>
</dbReference>
<evidence type="ECO:0000256" key="7">
    <source>
        <dbReference type="ARBA" id="ARBA00042858"/>
    </source>
</evidence>
<dbReference type="SMART" id="SM00220">
    <property type="entry name" value="S_TKc"/>
    <property type="match status" value="1"/>
</dbReference>
<evidence type="ECO:0000313" key="10">
    <source>
        <dbReference type="Proteomes" id="UP000008983"/>
    </source>
</evidence>
<comment type="similarity">
    <text evidence="1">Belongs to the protein kinase superfamily. CMGC Ser/Thr protein kinase family. CDC2/CDKX subfamily.</text>
</comment>
<dbReference type="eggNOG" id="KOG0600">
    <property type="taxonomic scope" value="Eukaryota"/>
</dbReference>
<dbReference type="InParanoid" id="G0R5Z3"/>
<dbReference type="Pfam" id="PF00069">
    <property type="entry name" value="Pkinase"/>
    <property type="match status" value="1"/>
</dbReference>
<reference evidence="9 10" key="1">
    <citation type="submission" date="2011-07" db="EMBL/GenBank/DDBJ databases">
        <authorList>
            <person name="Coyne R."/>
            <person name="Brami D."/>
            <person name="Johnson J."/>
            <person name="Hostetler J."/>
            <person name="Hannick L."/>
            <person name="Clark T."/>
            <person name="Cassidy-Hanley D."/>
            <person name="Inman J."/>
        </authorList>
    </citation>
    <scope>NUCLEOTIDE SEQUENCE [LARGE SCALE GENOMIC DNA]</scope>
    <source>
        <strain evidence="9 10">G5</strain>
    </source>
</reference>
<keyword evidence="9" id="KW-0418">Kinase</keyword>
<sequence>MALKKIKKEQTEGFPVTALREIKILNQLNHKNIIRLYEIITKQNKIYGDQTYLVFEYCEHDLEGLLSNNIQFSIEQTKNVMFQLLQGMTEIHQKNIIHRDIKTDNILFNNQGEFKIADFGLSKINLNNKPFTQKIQCISYRSPEIIFCKNKQIFYLIKIYKEAKKYSNKVDIWSLGIIFFQLIFRNQSKKKSLFMGLDGSFQQAKQYFYLLGNPEIVWSEQSKKNLMMCKYEEIMKQIKPEEKSQFKDCLFEYLKDIKQKYIFFSIQLKKYFQLQVLILMH</sequence>
<dbReference type="OrthoDB" id="204883at2759"/>
<dbReference type="Proteomes" id="UP000008983">
    <property type="component" value="Unassembled WGS sequence"/>
</dbReference>
<evidence type="ECO:0000256" key="5">
    <source>
        <dbReference type="ARBA" id="ARBA00039612"/>
    </source>
</evidence>
<dbReference type="PANTHER" id="PTHR24056">
    <property type="entry name" value="CELL DIVISION PROTEIN KINASE"/>
    <property type="match status" value="1"/>
</dbReference>